<sequence>MSHFSKIKTNISNLDILEKTIIQLGFNCEIIKENTNNSLGKRIVVYKSDQLKDSVFSFVWSGYEYSLIVDLQLWSLKIDVNHFVDLLSQKYAYNVILKQSTSNGFQKVEEEIVDDGSIRLTLQRWSLNYSS</sequence>
<dbReference type="InterPro" id="IPR009666">
    <property type="entry name" value="Uncharacterised_Ycf35"/>
</dbReference>
<proteinExistence type="inferred from homology"/>
<dbReference type="RefSeq" id="YP_009399638.1">
    <property type="nucleotide sequence ID" value="NC_035298.1"/>
</dbReference>
<dbReference type="PANTHER" id="PTHR39638:SF2">
    <property type="entry name" value="YCF35"/>
    <property type="match status" value="1"/>
</dbReference>
<evidence type="ECO:0000313" key="5">
    <source>
        <dbReference type="EMBL" id="ARW69457.1"/>
    </source>
</evidence>
<protein>
    <recommendedName>
        <fullName evidence="3">Uncharacterized protein ycf35</fullName>
    </recommendedName>
</protein>
<evidence type="ECO:0000256" key="1">
    <source>
        <dbReference type="ARBA" id="ARBA00004474"/>
    </source>
</evidence>
<dbReference type="EMBL" id="MF101465">
    <property type="protein sequence ID" value="ARW69457.1"/>
    <property type="molecule type" value="Genomic_DNA"/>
</dbReference>
<evidence type="ECO:0000256" key="3">
    <source>
        <dbReference type="ARBA" id="ARBA00021585"/>
    </source>
</evidence>
<organism evidence="5">
    <name type="scientific">Digenea simplex</name>
    <name type="common">Marine red alga</name>
    <name type="synonym">Conferva simplex</name>
    <dbReference type="NCBI Taxonomy" id="945030"/>
    <lineage>
        <taxon>Eukaryota</taxon>
        <taxon>Rhodophyta</taxon>
        <taxon>Florideophyceae</taxon>
        <taxon>Rhodymeniophycidae</taxon>
        <taxon>Ceramiales</taxon>
        <taxon>Rhodomelaceae</taxon>
        <taxon>Polysiphonioideae</taxon>
        <taxon>Digenea</taxon>
    </lineage>
</organism>
<name>A0A1Z1MTM9_DIGSM</name>
<comment type="subcellular location">
    <subcellularLocation>
        <location evidence="1">Plastid</location>
    </subcellularLocation>
</comment>
<dbReference type="PANTHER" id="PTHR39638">
    <property type="entry name" value="YCF35"/>
    <property type="match status" value="1"/>
</dbReference>
<accession>A0A1Z1MTM9</accession>
<dbReference type="AlphaFoldDB" id="A0A1Z1MTM9"/>
<comment type="similarity">
    <text evidence="2">Belongs to the ycf35 family.</text>
</comment>
<evidence type="ECO:0000256" key="4">
    <source>
        <dbReference type="ARBA" id="ARBA00022640"/>
    </source>
</evidence>
<dbReference type="Pfam" id="PF06868">
    <property type="entry name" value="DUF1257"/>
    <property type="match status" value="1"/>
</dbReference>
<keyword evidence="4 5" id="KW-0934">Plastid</keyword>
<dbReference type="GO" id="GO:0009536">
    <property type="term" value="C:plastid"/>
    <property type="evidence" value="ECO:0007669"/>
    <property type="project" value="UniProtKB-SubCell"/>
</dbReference>
<gene>
    <name evidence="5" type="primary">ycf35</name>
</gene>
<dbReference type="GeneID" id="33362132"/>
<keyword evidence="5" id="KW-0150">Chloroplast</keyword>
<reference evidence="5" key="1">
    <citation type="journal article" date="2017" name="J. Phycol.">
        <title>Analysis of chloroplast genomes and a supermatrix inform reclassification of the Rhodomelaceae (Rhodophyta).</title>
        <authorList>
            <person name="Diaz-Tapia P."/>
            <person name="Maggs C.A."/>
            <person name="West J.A."/>
            <person name="Verbruggen H."/>
        </authorList>
    </citation>
    <scope>NUCLEOTIDE SEQUENCE</scope>
    <source>
        <strain evidence="5">PD1820</strain>
    </source>
</reference>
<evidence type="ECO:0000256" key="2">
    <source>
        <dbReference type="ARBA" id="ARBA00009068"/>
    </source>
</evidence>
<geneLocation type="chloroplast" evidence="5"/>